<feature type="transmembrane region" description="Helical" evidence="6">
    <location>
        <begin position="157"/>
        <end position="180"/>
    </location>
</feature>
<feature type="transmembrane region" description="Helical" evidence="6">
    <location>
        <begin position="283"/>
        <end position="302"/>
    </location>
</feature>
<proteinExistence type="inferred from homology"/>
<evidence type="ECO:0000259" key="7">
    <source>
        <dbReference type="Pfam" id="PF01490"/>
    </source>
</evidence>
<evidence type="ECO:0000256" key="4">
    <source>
        <dbReference type="ARBA" id="ARBA00022989"/>
    </source>
</evidence>
<feature type="transmembrane region" description="Helical" evidence="6">
    <location>
        <begin position="50"/>
        <end position="74"/>
    </location>
</feature>
<dbReference type="GO" id="GO:0015179">
    <property type="term" value="F:L-amino acid transmembrane transporter activity"/>
    <property type="evidence" value="ECO:0007669"/>
    <property type="project" value="TreeGrafter"/>
</dbReference>
<feature type="transmembrane region" description="Helical" evidence="6">
    <location>
        <begin position="398"/>
        <end position="422"/>
    </location>
</feature>
<dbReference type="PANTHER" id="PTHR22950:SF683">
    <property type="entry name" value="AMINO ACID TRANSPORTER (EUROFUNG)"/>
    <property type="match status" value="1"/>
</dbReference>
<sequence length="432" mass="46107">VQDAVFGDVNDGSGPNYRSLGWIRASVLLVKTQIGLGVLGMPTVLTSVGLVPGIILILVIAALSTFCAYAIGLVKARHPAVYSVADVGYLMGGRFGRELFGAFYMLMLGAVAGAGMLSIATAFNAITDNAGCSVAWTVVGAVLTFAFSSFRELGKVGWLGFIGFVSIMTAVIVLTIAVGVQDRPSSAPQVGPWDPQVIIVGNPSFLDAMTAVSTIIFSFAGAPNFFNIISEMRRPEDYNKALALCQTVVIFTYVIIGAVVYRFCGIYVSSPALGSAGPLLKKVCYGIALPGLIVGCVLNTHMPAKYVFLRFMKKSPYLNTSGWQHWGVWLACVLGCTTFSFLIAEAIPFFDSLVSLIGALLSTFLSLIVEAAMFLWLQRELLRRREQRTKLLLGLCSLSAFIVMAGLFTMIAGTVSSIIGIHNTLKNGDTSP</sequence>
<dbReference type="Gene3D" id="1.20.1740.10">
    <property type="entry name" value="Amino acid/polyamine transporter I"/>
    <property type="match status" value="1"/>
</dbReference>
<feature type="transmembrane region" description="Helical" evidence="6">
    <location>
        <begin position="356"/>
        <end position="377"/>
    </location>
</feature>
<accession>A0A1Y2FGY8</accession>
<feature type="transmembrane region" description="Helical" evidence="6">
    <location>
        <begin position="133"/>
        <end position="150"/>
    </location>
</feature>
<evidence type="ECO:0000256" key="3">
    <source>
        <dbReference type="ARBA" id="ARBA00022692"/>
    </source>
</evidence>
<feature type="transmembrane region" description="Helical" evidence="6">
    <location>
        <begin position="208"/>
        <end position="229"/>
    </location>
</feature>
<dbReference type="Pfam" id="PF01490">
    <property type="entry name" value="Aa_trans"/>
    <property type="match status" value="1"/>
</dbReference>
<evidence type="ECO:0000313" key="9">
    <source>
        <dbReference type="Proteomes" id="UP000193467"/>
    </source>
</evidence>
<dbReference type="EMBL" id="MCGR01000020">
    <property type="protein sequence ID" value="ORY82877.1"/>
    <property type="molecule type" value="Genomic_DNA"/>
</dbReference>
<dbReference type="InterPro" id="IPR013057">
    <property type="entry name" value="AA_transpt_TM"/>
</dbReference>
<evidence type="ECO:0000256" key="5">
    <source>
        <dbReference type="ARBA" id="ARBA00023136"/>
    </source>
</evidence>
<comment type="similarity">
    <text evidence="2">Belongs to the amino acid/polyamine transporter 2 family.</text>
</comment>
<protein>
    <submittedName>
        <fullName evidence="8">Transmembrane amino acid transporter protein-domain-containing protein</fullName>
    </submittedName>
</protein>
<dbReference type="AlphaFoldDB" id="A0A1Y2FGY8"/>
<dbReference type="InParanoid" id="A0A1Y2FGY8"/>
<feature type="non-terminal residue" evidence="8">
    <location>
        <position position="1"/>
    </location>
</feature>
<keyword evidence="5 6" id="KW-0472">Membrane</keyword>
<dbReference type="STRING" id="106004.A0A1Y2FGY8"/>
<keyword evidence="9" id="KW-1185">Reference proteome</keyword>
<evidence type="ECO:0000256" key="2">
    <source>
        <dbReference type="ARBA" id="ARBA00008066"/>
    </source>
</evidence>
<keyword evidence="4 6" id="KW-1133">Transmembrane helix</keyword>
<feature type="domain" description="Amino acid transporter transmembrane" evidence="7">
    <location>
        <begin position="20"/>
        <end position="418"/>
    </location>
</feature>
<gene>
    <name evidence="8" type="ORF">BCR35DRAFT_340701</name>
</gene>
<dbReference type="PANTHER" id="PTHR22950">
    <property type="entry name" value="AMINO ACID TRANSPORTER"/>
    <property type="match status" value="1"/>
</dbReference>
<dbReference type="GO" id="GO:0016020">
    <property type="term" value="C:membrane"/>
    <property type="evidence" value="ECO:0007669"/>
    <property type="project" value="UniProtKB-SubCell"/>
</dbReference>
<dbReference type="Proteomes" id="UP000193467">
    <property type="component" value="Unassembled WGS sequence"/>
</dbReference>
<dbReference type="OrthoDB" id="40134at2759"/>
<organism evidence="8 9">
    <name type="scientific">Leucosporidium creatinivorum</name>
    <dbReference type="NCBI Taxonomy" id="106004"/>
    <lineage>
        <taxon>Eukaryota</taxon>
        <taxon>Fungi</taxon>
        <taxon>Dikarya</taxon>
        <taxon>Basidiomycota</taxon>
        <taxon>Pucciniomycotina</taxon>
        <taxon>Microbotryomycetes</taxon>
        <taxon>Leucosporidiales</taxon>
        <taxon>Leucosporidium</taxon>
    </lineage>
</organism>
<name>A0A1Y2FGY8_9BASI</name>
<feature type="transmembrane region" description="Helical" evidence="6">
    <location>
        <begin position="241"/>
        <end position="263"/>
    </location>
</feature>
<comment type="caution">
    <text evidence="8">The sequence shown here is derived from an EMBL/GenBank/DDBJ whole genome shotgun (WGS) entry which is preliminary data.</text>
</comment>
<keyword evidence="3 6" id="KW-0812">Transmembrane</keyword>
<feature type="transmembrane region" description="Helical" evidence="6">
    <location>
        <begin position="323"/>
        <end position="344"/>
    </location>
</feature>
<feature type="transmembrane region" description="Helical" evidence="6">
    <location>
        <begin position="99"/>
        <end position="127"/>
    </location>
</feature>
<dbReference type="FunFam" id="1.20.1740.10:FF:000039">
    <property type="entry name" value="Neutral amino acid transporter (Eurofung)"/>
    <property type="match status" value="1"/>
</dbReference>
<reference evidence="8 9" key="1">
    <citation type="submission" date="2016-07" db="EMBL/GenBank/DDBJ databases">
        <title>Pervasive Adenine N6-methylation of Active Genes in Fungi.</title>
        <authorList>
            <consortium name="DOE Joint Genome Institute"/>
            <person name="Mondo S.J."/>
            <person name="Dannebaum R.O."/>
            <person name="Kuo R.C."/>
            <person name="Labutti K."/>
            <person name="Haridas S."/>
            <person name="Kuo A."/>
            <person name="Salamov A."/>
            <person name="Ahrendt S.R."/>
            <person name="Lipzen A."/>
            <person name="Sullivan W."/>
            <person name="Andreopoulos W.B."/>
            <person name="Clum A."/>
            <person name="Lindquist E."/>
            <person name="Daum C."/>
            <person name="Ramamoorthy G.K."/>
            <person name="Gryganskyi A."/>
            <person name="Culley D."/>
            <person name="Magnuson J.K."/>
            <person name="James T.Y."/>
            <person name="O'Malley M.A."/>
            <person name="Stajich J.E."/>
            <person name="Spatafora J.W."/>
            <person name="Visel A."/>
            <person name="Grigoriev I.V."/>
        </authorList>
    </citation>
    <scope>NUCLEOTIDE SEQUENCE [LARGE SCALE GENOMIC DNA]</scope>
    <source>
        <strain evidence="8 9">62-1032</strain>
    </source>
</reference>
<comment type="subcellular location">
    <subcellularLocation>
        <location evidence="1">Membrane</location>
        <topology evidence="1">Multi-pass membrane protein</topology>
    </subcellularLocation>
</comment>
<evidence type="ECO:0000256" key="6">
    <source>
        <dbReference type="SAM" id="Phobius"/>
    </source>
</evidence>
<evidence type="ECO:0000256" key="1">
    <source>
        <dbReference type="ARBA" id="ARBA00004141"/>
    </source>
</evidence>
<evidence type="ECO:0000313" key="8">
    <source>
        <dbReference type="EMBL" id="ORY82877.1"/>
    </source>
</evidence>